<feature type="transmembrane region" description="Helical" evidence="8">
    <location>
        <begin position="196"/>
        <end position="217"/>
    </location>
</feature>
<dbReference type="GO" id="GO:0005886">
    <property type="term" value="C:plasma membrane"/>
    <property type="evidence" value="ECO:0007669"/>
    <property type="project" value="UniProtKB-SubCell"/>
</dbReference>
<feature type="transmembrane region" description="Helical" evidence="8">
    <location>
        <begin position="136"/>
        <end position="156"/>
    </location>
</feature>
<sequence length="457" mass="51415">MNIYKYITRLSNQFSSIQLIVLYYFIVVIAASILLALPIFRNPGMELSFIDLIFTAVSTISVTGLTTINLGETYNIAGVILMQFLFMLGSLGVMMVSTSFMLIRRKKVSLKQRQLIMTDMNQPRLSGTVRLIRNTVLIILGFEFIGGLILSTYFFLFSNWPLKEVLFQGFFTSFSAVANVGVDLTGKVLIPFHDDYFVQFIIMLLIIVGGIGFPVLLEIKDFLQYHKMKKTLPFRFSLFTKITVFSFFILLFGGALCIWLLEYNQFFKGMSFTESAFYSFFYSVTTRNAGLMTTSLGNFSEGSLLLFSILMFIGASPSSVGGGIRTTTLAIVMVYLISFIRGHDQVSLFKRRIERDDVQKSITVFILSMILCLFSIMVLSVSESHDLITLIVEVTSAFGTTGLSLGITPTLTVVGKLIIIVLMFIGRIGMLYMLMLLVPKHKADKNYHYPTEKIIIG</sequence>
<dbReference type="GO" id="GO:0030001">
    <property type="term" value="P:metal ion transport"/>
    <property type="evidence" value="ECO:0007669"/>
    <property type="project" value="UniProtKB-ARBA"/>
</dbReference>
<keyword evidence="4 8" id="KW-0812">Transmembrane</keyword>
<proteinExistence type="predicted"/>
<feature type="transmembrane region" description="Helical" evidence="8">
    <location>
        <begin position="20"/>
        <end position="40"/>
    </location>
</feature>
<gene>
    <name evidence="9" type="ORF">SAMN04487752_2594</name>
</gene>
<evidence type="ECO:0000256" key="7">
    <source>
        <dbReference type="ARBA" id="ARBA00023136"/>
    </source>
</evidence>
<protein>
    <submittedName>
        <fullName evidence="9">Trk-type K+ transport system, membrane component</fullName>
    </submittedName>
</protein>
<keyword evidence="7 8" id="KW-0472">Membrane</keyword>
<comment type="subcellular location">
    <subcellularLocation>
        <location evidence="1">Cell membrane</location>
        <topology evidence="1">Multi-pass membrane protein</topology>
    </subcellularLocation>
</comment>
<evidence type="ECO:0000256" key="3">
    <source>
        <dbReference type="ARBA" id="ARBA00022475"/>
    </source>
</evidence>
<organism evidence="9 10">
    <name type="scientific">Carnobacterium viridans</name>
    <dbReference type="NCBI Taxonomy" id="174587"/>
    <lineage>
        <taxon>Bacteria</taxon>
        <taxon>Bacillati</taxon>
        <taxon>Bacillota</taxon>
        <taxon>Bacilli</taxon>
        <taxon>Lactobacillales</taxon>
        <taxon>Carnobacteriaceae</taxon>
        <taxon>Carnobacterium</taxon>
    </lineage>
</organism>
<feature type="transmembrane region" description="Helical" evidence="8">
    <location>
        <begin position="52"/>
        <end position="70"/>
    </location>
</feature>
<evidence type="ECO:0000256" key="6">
    <source>
        <dbReference type="ARBA" id="ARBA00023065"/>
    </source>
</evidence>
<feature type="transmembrane region" description="Helical" evidence="8">
    <location>
        <begin position="322"/>
        <end position="340"/>
    </location>
</feature>
<feature type="transmembrane region" description="Helical" evidence="8">
    <location>
        <begin position="238"/>
        <end position="261"/>
    </location>
</feature>
<evidence type="ECO:0000256" key="1">
    <source>
        <dbReference type="ARBA" id="ARBA00004651"/>
    </source>
</evidence>
<name>A0A1H1BHK0_9LACT</name>
<dbReference type="GO" id="GO:0008324">
    <property type="term" value="F:monoatomic cation transmembrane transporter activity"/>
    <property type="evidence" value="ECO:0007669"/>
    <property type="project" value="InterPro"/>
</dbReference>
<keyword evidence="5 8" id="KW-1133">Transmembrane helix</keyword>
<dbReference type="InterPro" id="IPR003445">
    <property type="entry name" value="Cat_transpt"/>
</dbReference>
<keyword evidence="10" id="KW-1185">Reference proteome</keyword>
<dbReference type="OrthoDB" id="9810952at2"/>
<keyword evidence="2" id="KW-0813">Transport</keyword>
<feature type="transmembrane region" description="Helical" evidence="8">
    <location>
        <begin position="361"/>
        <end position="381"/>
    </location>
</feature>
<feature type="transmembrane region" description="Helical" evidence="8">
    <location>
        <begin position="76"/>
        <end position="103"/>
    </location>
</feature>
<dbReference type="PANTHER" id="PTHR32024:SF4">
    <property type="entry name" value="KTR SYSTEM POTASSIUM UPTAKE PROTEIN D"/>
    <property type="match status" value="1"/>
</dbReference>
<keyword evidence="3" id="KW-1003">Cell membrane</keyword>
<keyword evidence="6" id="KW-0406">Ion transport</keyword>
<accession>A0A1H1BHK0</accession>
<evidence type="ECO:0000313" key="10">
    <source>
        <dbReference type="Proteomes" id="UP000199481"/>
    </source>
</evidence>
<dbReference type="Proteomes" id="UP000199481">
    <property type="component" value="Unassembled WGS sequence"/>
</dbReference>
<feature type="transmembrane region" description="Helical" evidence="8">
    <location>
        <begin position="296"/>
        <end position="316"/>
    </location>
</feature>
<evidence type="ECO:0000256" key="2">
    <source>
        <dbReference type="ARBA" id="ARBA00022448"/>
    </source>
</evidence>
<dbReference type="Pfam" id="PF02386">
    <property type="entry name" value="TrkH"/>
    <property type="match status" value="1"/>
</dbReference>
<evidence type="ECO:0000256" key="8">
    <source>
        <dbReference type="SAM" id="Phobius"/>
    </source>
</evidence>
<dbReference type="EMBL" id="FNJW01000008">
    <property type="protein sequence ID" value="SDQ51494.1"/>
    <property type="molecule type" value="Genomic_DNA"/>
</dbReference>
<dbReference type="AlphaFoldDB" id="A0A1H1BHK0"/>
<feature type="transmembrane region" description="Helical" evidence="8">
    <location>
        <begin position="417"/>
        <end position="438"/>
    </location>
</feature>
<evidence type="ECO:0000313" key="9">
    <source>
        <dbReference type="EMBL" id="SDQ51494.1"/>
    </source>
</evidence>
<evidence type="ECO:0000256" key="4">
    <source>
        <dbReference type="ARBA" id="ARBA00022692"/>
    </source>
</evidence>
<evidence type="ECO:0000256" key="5">
    <source>
        <dbReference type="ARBA" id="ARBA00022989"/>
    </source>
</evidence>
<reference evidence="10" key="1">
    <citation type="submission" date="2016-10" db="EMBL/GenBank/DDBJ databases">
        <authorList>
            <person name="Varghese N."/>
            <person name="Submissions S."/>
        </authorList>
    </citation>
    <scope>NUCLEOTIDE SEQUENCE [LARGE SCALE GENOMIC DNA]</scope>
    <source>
        <strain evidence="10">MPL-11</strain>
    </source>
</reference>
<dbReference type="RefSeq" id="WP_089978447.1">
    <property type="nucleotide sequence ID" value="NZ_FNJW01000008.1"/>
</dbReference>
<dbReference type="PANTHER" id="PTHR32024">
    <property type="entry name" value="TRK SYSTEM POTASSIUM UPTAKE PROTEIN TRKG-RELATED"/>
    <property type="match status" value="1"/>
</dbReference>